<dbReference type="SUPFAM" id="SSF55781">
    <property type="entry name" value="GAF domain-like"/>
    <property type="match status" value="1"/>
</dbReference>
<dbReference type="CDD" id="cd00009">
    <property type="entry name" value="AAA"/>
    <property type="match status" value="1"/>
</dbReference>
<dbReference type="InterPro" id="IPR027417">
    <property type="entry name" value="P-loop_NTPase"/>
</dbReference>
<keyword evidence="10" id="KW-1185">Reference proteome</keyword>
<dbReference type="SMART" id="SM00382">
    <property type="entry name" value="AAA"/>
    <property type="match status" value="1"/>
</dbReference>
<evidence type="ECO:0000256" key="1">
    <source>
        <dbReference type="ARBA" id="ARBA00022741"/>
    </source>
</evidence>
<organism evidence="9 10">
    <name type="scientific">Acanthopleuribacter pedis</name>
    <dbReference type="NCBI Taxonomy" id="442870"/>
    <lineage>
        <taxon>Bacteria</taxon>
        <taxon>Pseudomonadati</taxon>
        <taxon>Acidobacteriota</taxon>
        <taxon>Holophagae</taxon>
        <taxon>Acanthopleuribacterales</taxon>
        <taxon>Acanthopleuribacteraceae</taxon>
        <taxon>Acanthopleuribacter</taxon>
    </lineage>
</organism>
<dbReference type="GO" id="GO:0000160">
    <property type="term" value="P:phosphorelay signal transduction system"/>
    <property type="evidence" value="ECO:0007669"/>
    <property type="project" value="UniProtKB-KW"/>
</dbReference>
<dbReference type="GO" id="GO:0005524">
    <property type="term" value="F:ATP binding"/>
    <property type="evidence" value="ECO:0007669"/>
    <property type="project" value="UniProtKB-KW"/>
</dbReference>
<dbReference type="InterPro" id="IPR029016">
    <property type="entry name" value="GAF-like_dom_sf"/>
</dbReference>
<evidence type="ECO:0000256" key="2">
    <source>
        <dbReference type="ARBA" id="ARBA00022840"/>
    </source>
</evidence>
<dbReference type="InterPro" id="IPR002078">
    <property type="entry name" value="Sigma_54_int"/>
</dbReference>
<evidence type="ECO:0000256" key="4">
    <source>
        <dbReference type="ARBA" id="ARBA00023015"/>
    </source>
</evidence>
<evidence type="ECO:0000256" key="3">
    <source>
        <dbReference type="ARBA" id="ARBA00023012"/>
    </source>
</evidence>
<keyword evidence="5" id="KW-0238">DNA-binding</keyword>
<dbReference type="FunFam" id="3.40.50.300:FF:000006">
    <property type="entry name" value="DNA-binding transcriptional regulator NtrC"/>
    <property type="match status" value="1"/>
</dbReference>
<evidence type="ECO:0000256" key="5">
    <source>
        <dbReference type="ARBA" id="ARBA00023125"/>
    </source>
</evidence>
<evidence type="ECO:0000256" key="6">
    <source>
        <dbReference type="ARBA" id="ARBA00023159"/>
    </source>
</evidence>
<protein>
    <submittedName>
        <fullName evidence="9">Sigma-54-dependent Fis family transcriptional regulator</fullName>
    </submittedName>
</protein>
<dbReference type="Pfam" id="PF13185">
    <property type="entry name" value="GAF_2"/>
    <property type="match status" value="1"/>
</dbReference>
<comment type="caution">
    <text evidence="9">The sequence shown here is derived from an EMBL/GenBank/DDBJ whole genome shotgun (WGS) entry which is preliminary data.</text>
</comment>
<keyword evidence="2" id="KW-0067">ATP-binding</keyword>
<dbReference type="Gene3D" id="1.10.8.60">
    <property type="match status" value="1"/>
</dbReference>
<dbReference type="PROSITE" id="PS00688">
    <property type="entry name" value="SIGMA54_INTERACT_3"/>
    <property type="match status" value="1"/>
</dbReference>
<dbReference type="Gene3D" id="3.30.450.40">
    <property type="match status" value="1"/>
</dbReference>
<dbReference type="InterPro" id="IPR058031">
    <property type="entry name" value="AAA_lid_NorR"/>
</dbReference>
<dbReference type="GO" id="GO:0003677">
    <property type="term" value="F:DNA binding"/>
    <property type="evidence" value="ECO:0007669"/>
    <property type="project" value="UniProtKB-KW"/>
</dbReference>
<dbReference type="InterPro" id="IPR003593">
    <property type="entry name" value="AAA+_ATPase"/>
</dbReference>
<reference evidence="9" key="1">
    <citation type="submission" date="2021-03" db="EMBL/GenBank/DDBJ databases">
        <authorList>
            <person name="Wang G."/>
        </authorList>
    </citation>
    <scope>NUCLEOTIDE SEQUENCE</scope>
    <source>
        <strain evidence="9">KCTC 12899</strain>
    </source>
</reference>
<dbReference type="SMART" id="SM00065">
    <property type="entry name" value="GAF"/>
    <property type="match status" value="1"/>
</dbReference>
<dbReference type="PROSITE" id="PS50045">
    <property type="entry name" value="SIGMA54_INTERACT_4"/>
    <property type="match status" value="1"/>
</dbReference>
<keyword evidence="3" id="KW-0902">Two-component regulatory system</keyword>
<evidence type="ECO:0000256" key="7">
    <source>
        <dbReference type="ARBA" id="ARBA00023163"/>
    </source>
</evidence>
<dbReference type="Pfam" id="PF25601">
    <property type="entry name" value="AAA_lid_14"/>
    <property type="match status" value="1"/>
</dbReference>
<name>A0A8J7U868_9BACT</name>
<dbReference type="EMBL" id="JAFREP010000032">
    <property type="protein sequence ID" value="MBO1322191.1"/>
    <property type="molecule type" value="Genomic_DNA"/>
</dbReference>
<proteinExistence type="predicted"/>
<feature type="domain" description="Sigma-54 factor interaction" evidence="8">
    <location>
        <begin position="512"/>
        <end position="743"/>
    </location>
</feature>
<dbReference type="PANTHER" id="PTHR32071:SF95">
    <property type="entry name" value="DNA-BINDING TRANSCRIPTIONAL REGULATOR NTRC"/>
    <property type="match status" value="1"/>
</dbReference>
<evidence type="ECO:0000313" key="9">
    <source>
        <dbReference type="EMBL" id="MBO1322191.1"/>
    </source>
</evidence>
<keyword evidence="4" id="KW-0805">Transcription regulation</keyword>
<dbReference type="SUPFAM" id="SSF52540">
    <property type="entry name" value="P-loop containing nucleoside triphosphate hydrolases"/>
    <property type="match status" value="1"/>
</dbReference>
<gene>
    <name evidence="9" type="ORF">J3U88_27200</name>
</gene>
<dbReference type="InterPro" id="IPR003018">
    <property type="entry name" value="GAF"/>
</dbReference>
<accession>A0A8J7U868</accession>
<dbReference type="Proteomes" id="UP000664417">
    <property type="component" value="Unassembled WGS sequence"/>
</dbReference>
<evidence type="ECO:0000259" key="8">
    <source>
        <dbReference type="PROSITE" id="PS50045"/>
    </source>
</evidence>
<dbReference type="GO" id="GO:0006355">
    <property type="term" value="P:regulation of DNA-templated transcription"/>
    <property type="evidence" value="ECO:0007669"/>
    <property type="project" value="InterPro"/>
</dbReference>
<keyword evidence="7" id="KW-0804">Transcription</keyword>
<dbReference type="PANTHER" id="PTHR32071">
    <property type="entry name" value="TRANSCRIPTIONAL REGULATORY PROTEIN"/>
    <property type="match status" value="1"/>
</dbReference>
<dbReference type="InterPro" id="IPR025944">
    <property type="entry name" value="Sigma_54_int_dom_CS"/>
</dbReference>
<keyword evidence="1" id="KW-0547">Nucleotide-binding</keyword>
<dbReference type="Gene3D" id="3.40.50.300">
    <property type="entry name" value="P-loop containing nucleotide triphosphate hydrolases"/>
    <property type="match status" value="1"/>
</dbReference>
<evidence type="ECO:0000313" key="10">
    <source>
        <dbReference type="Proteomes" id="UP000664417"/>
    </source>
</evidence>
<keyword evidence="6" id="KW-0010">Activator</keyword>
<dbReference type="RefSeq" id="WP_207862164.1">
    <property type="nucleotide sequence ID" value="NZ_JAFREP010000032.1"/>
</dbReference>
<dbReference type="Pfam" id="PF00158">
    <property type="entry name" value="Sigma54_activat"/>
    <property type="match status" value="1"/>
</dbReference>
<sequence length="860" mass="98365">MQSVTAPFQFESNLALPQQEIDVFQKFIHEIRGIYGEDWGFVFDIKDNISQVLRCIYSDTHDSKLLPLGHIPIAANLSWRSMALTMQEPLFFDSLDLDDPRSFYLQRTIRPRQMAVFQIKADANIGLVSMFGLKESKVTIREQDLASIQHRCQEQLLVVFQKLSWRLEQHVMDQATRAIRQQETPIFICQLFNRLLELPVLLIRRLNGDTYQALNQSGLEDDFDCNRLLFNLKDREQQVFFTAEWQHITKDSSFPPDQTMTGIVFKPGNTILLCKGVVRLTGRTKDNIFHYIEQIEKLLKRKPVPISTLSFLVYLQHWVRSQDRDINVIFQHLIDTLVPFLGADFGTLALYSREQNRLMFVSQAGEFTNPLKDLPLVDKNGEPTSIAAHVIRMNKPYLVPDVRKDRYYRAFNPAIRSEICAPIRVRGEIIGVFSISSRELHHFHQLELGKLLFYCDQIGIALLQAGILDKAFTETEEAQKQAQDVRFGFDQHTHAKEVQYTFGNLVGHPQGAMRAVFDAIHKINNSGREDLNVLITGETGCGKEMVSFALHNSSQRGKKPMVVTNFASFGGDPNLIQSELFGHEKGSFSGATNRRIGCIEQAHETTLLIDEVGDIVPSVQIKLLRVLQQGNNKKFQRLGGQDHISSNVRVLAATHQNLWNLVEQGKFREDLFYRLQTLVIRIPPLRERLEDIPLLLTHFCARYERKVAGLKIQTSNRAVQTLQDYAWPGNVRQLEAVINRALVMFSENGELTEEAVKRSLAAEMRHAASGPPAQQSGTSLFRQVCKGGENAFWEHIQKPYRNHDLTHGQLVELVREALTESKGSYKQAAAAMGVAESDYNRFLDFLKNSRAKLDYREFRR</sequence>
<dbReference type="AlphaFoldDB" id="A0A8J7U868"/>